<organism evidence="1">
    <name type="scientific">hydrothermal vent metagenome</name>
    <dbReference type="NCBI Taxonomy" id="652676"/>
    <lineage>
        <taxon>unclassified sequences</taxon>
        <taxon>metagenomes</taxon>
        <taxon>ecological metagenomes</taxon>
    </lineage>
</organism>
<accession>A0A3B1AS44</accession>
<name>A0A3B1AS44_9ZZZZ</name>
<gene>
    <name evidence="1" type="ORF">MNBD_GAMMA19-1740</name>
</gene>
<evidence type="ECO:0000313" key="1">
    <source>
        <dbReference type="EMBL" id="VAX01050.1"/>
    </source>
</evidence>
<sequence length="180" mass="19989">MILKPQDILFLLKLISVGKKPWSFSKLSVDLHMSPSEVHAAAKRAVAARLAIRDDGKIWPSVRNLEDFLLHGIQYVFVPERGALSRGMPTAYAAAPMDSSIVTDNEPPPVWPDPEGEVRGESFSPLYKSAPKAAKKDPKLYQLLALVDAIRGGRARERNIAVRELKKRLEDYGQDAESKS</sequence>
<reference evidence="1" key="1">
    <citation type="submission" date="2018-06" db="EMBL/GenBank/DDBJ databases">
        <authorList>
            <person name="Zhirakovskaya E."/>
        </authorList>
    </citation>
    <scope>NUCLEOTIDE SEQUENCE</scope>
</reference>
<dbReference type="AlphaFoldDB" id="A0A3B1AS44"/>
<protein>
    <submittedName>
        <fullName evidence="1">Uncharacterized protein</fullName>
    </submittedName>
</protein>
<proteinExistence type="predicted"/>
<dbReference type="EMBL" id="UOFV01000234">
    <property type="protein sequence ID" value="VAX01050.1"/>
    <property type="molecule type" value="Genomic_DNA"/>
</dbReference>